<comment type="caution">
    <text evidence="3">The sequence shown here is derived from an EMBL/GenBank/DDBJ whole genome shotgun (WGS) entry which is preliminary data.</text>
</comment>
<name>A0ABW0F2K9_9HYPH</name>
<organism evidence="3 4">
    <name type="scientific">Bosea minatitlanensis</name>
    <dbReference type="NCBI Taxonomy" id="128782"/>
    <lineage>
        <taxon>Bacteria</taxon>
        <taxon>Pseudomonadati</taxon>
        <taxon>Pseudomonadota</taxon>
        <taxon>Alphaproteobacteria</taxon>
        <taxon>Hyphomicrobiales</taxon>
        <taxon>Boseaceae</taxon>
        <taxon>Bosea</taxon>
    </lineage>
</organism>
<reference evidence="4" key="1">
    <citation type="journal article" date="2019" name="Int. J. Syst. Evol. Microbiol.">
        <title>The Global Catalogue of Microorganisms (GCM) 10K type strain sequencing project: providing services to taxonomists for standard genome sequencing and annotation.</title>
        <authorList>
            <consortium name="The Broad Institute Genomics Platform"/>
            <consortium name="The Broad Institute Genome Sequencing Center for Infectious Disease"/>
            <person name="Wu L."/>
            <person name="Ma J."/>
        </authorList>
    </citation>
    <scope>NUCLEOTIDE SEQUENCE [LARGE SCALE GENOMIC DNA]</scope>
    <source>
        <strain evidence="4">CGMCC 1.15643</strain>
    </source>
</reference>
<keyword evidence="4" id="KW-1185">Reference proteome</keyword>
<evidence type="ECO:0000313" key="4">
    <source>
        <dbReference type="Proteomes" id="UP001595976"/>
    </source>
</evidence>
<evidence type="ECO:0000259" key="2">
    <source>
        <dbReference type="Pfam" id="PF01425"/>
    </source>
</evidence>
<evidence type="ECO:0000256" key="1">
    <source>
        <dbReference type="SAM" id="MobiDB-lite"/>
    </source>
</evidence>
<dbReference type="Gene3D" id="3.90.1300.10">
    <property type="entry name" value="Amidase signature (AS) domain"/>
    <property type="match status" value="1"/>
</dbReference>
<dbReference type="InterPro" id="IPR023631">
    <property type="entry name" value="Amidase_dom"/>
</dbReference>
<dbReference type="InterPro" id="IPR036928">
    <property type="entry name" value="AS_sf"/>
</dbReference>
<proteinExistence type="predicted"/>
<dbReference type="Pfam" id="PF01425">
    <property type="entry name" value="Amidase"/>
    <property type="match status" value="1"/>
</dbReference>
<dbReference type="Proteomes" id="UP001595976">
    <property type="component" value="Unassembled WGS sequence"/>
</dbReference>
<dbReference type="EMBL" id="JBHSLI010000004">
    <property type="protein sequence ID" value="MFC5293627.1"/>
    <property type="molecule type" value="Genomic_DNA"/>
</dbReference>
<gene>
    <name evidence="3" type="ORF">ACFPK2_11570</name>
</gene>
<dbReference type="RefSeq" id="WP_260348201.1">
    <property type="nucleotide sequence ID" value="NZ_JAOAOS010000004.1"/>
</dbReference>
<dbReference type="SUPFAM" id="SSF75304">
    <property type="entry name" value="Amidase signature (AS) enzymes"/>
    <property type="match status" value="1"/>
</dbReference>
<feature type="domain" description="Amidase" evidence="2">
    <location>
        <begin position="32"/>
        <end position="118"/>
    </location>
</feature>
<feature type="region of interest" description="Disordered" evidence="1">
    <location>
        <begin position="1"/>
        <end position="24"/>
    </location>
</feature>
<sequence>MPQTAPGKRQRETRSEQSPGANNLEIMGETHLETLSRSVFSQVDVILLPTCPSLPPRRDEYDKRRDTGAILDFNARLGAYTPAFSFLGVPALSLPVAEGAPGFGLQIVADAHRDGALLQAARSLESLWAP</sequence>
<protein>
    <submittedName>
        <fullName evidence="3">Amidase family protein</fullName>
    </submittedName>
</protein>
<accession>A0ABW0F2K9</accession>
<evidence type="ECO:0000313" key="3">
    <source>
        <dbReference type="EMBL" id="MFC5293627.1"/>
    </source>
</evidence>